<keyword evidence="9" id="KW-1185">Reference proteome</keyword>
<feature type="region of interest" description="Disordered" evidence="6">
    <location>
        <begin position="147"/>
        <end position="174"/>
    </location>
</feature>
<feature type="compositionally biased region" description="Low complexity" evidence="6">
    <location>
        <begin position="100"/>
        <end position="111"/>
    </location>
</feature>
<feature type="domain" description="ATP-dependent DNA ligase family profile" evidence="7">
    <location>
        <begin position="177"/>
        <end position="258"/>
    </location>
</feature>
<dbReference type="InterPro" id="IPR050191">
    <property type="entry name" value="ATP-dep_DNA_ligase"/>
</dbReference>
<dbReference type="Proteomes" id="UP001054857">
    <property type="component" value="Unassembled WGS sequence"/>
</dbReference>
<evidence type="ECO:0000256" key="1">
    <source>
        <dbReference type="ARBA" id="ARBA00007572"/>
    </source>
</evidence>
<dbReference type="PROSITE" id="PS00333">
    <property type="entry name" value="DNA_LIGASE_A2"/>
    <property type="match status" value="1"/>
</dbReference>
<evidence type="ECO:0000256" key="6">
    <source>
        <dbReference type="SAM" id="MobiDB-lite"/>
    </source>
</evidence>
<evidence type="ECO:0000256" key="5">
    <source>
        <dbReference type="ARBA" id="ARBA00022840"/>
    </source>
</evidence>
<dbReference type="PANTHER" id="PTHR45674">
    <property type="entry name" value="DNA LIGASE 1/3 FAMILY MEMBER"/>
    <property type="match status" value="1"/>
</dbReference>
<dbReference type="SUPFAM" id="SSF50249">
    <property type="entry name" value="Nucleic acid-binding proteins"/>
    <property type="match status" value="1"/>
</dbReference>
<organism evidence="8 9">
    <name type="scientific">Astrephomene gubernaculifera</name>
    <dbReference type="NCBI Taxonomy" id="47775"/>
    <lineage>
        <taxon>Eukaryota</taxon>
        <taxon>Viridiplantae</taxon>
        <taxon>Chlorophyta</taxon>
        <taxon>core chlorophytes</taxon>
        <taxon>Chlorophyceae</taxon>
        <taxon>CS clade</taxon>
        <taxon>Chlamydomonadales</taxon>
        <taxon>Astrephomenaceae</taxon>
        <taxon>Astrephomene</taxon>
    </lineage>
</organism>
<keyword evidence="3" id="KW-0235">DNA replication</keyword>
<dbReference type="FunFam" id="2.40.50.140:FF:000062">
    <property type="entry name" value="DNA ligase"/>
    <property type="match status" value="1"/>
</dbReference>
<evidence type="ECO:0000256" key="3">
    <source>
        <dbReference type="ARBA" id="ARBA00022705"/>
    </source>
</evidence>
<dbReference type="CDD" id="cd07969">
    <property type="entry name" value="OBF_DNA_ligase_I"/>
    <property type="match status" value="1"/>
</dbReference>
<dbReference type="Pfam" id="PF04679">
    <property type="entry name" value="DNA_ligase_A_C"/>
    <property type="match status" value="1"/>
</dbReference>
<dbReference type="InterPro" id="IPR012310">
    <property type="entry name" value="DNA_ligase_ATP-dep_cent"/>
</dbReference>
<dbReference type="Gene3D" id="2.40.50.140">
    <property type="entry name" value="Nucleic acid-binding proteins"/>
    <property type="match status" value="1"/>
</dbReference>
<dbReference type="SUPFAM" id="SSF56091">
    <property type="entry name" value="DNA ligase/mRNA capping enzyme, catalytic domain"/>
    <property type="match status" value="1"/>
</dbReference>
<dbReference type="GO" id="GO:0006273">
    <property type="term" value="P:lagging strand elongation"/>
    <property type="evidence" value="ECO:0007669"/>
    <property type="project" value="TreeGrafter"/>
</dbReference>
<comment type="similarity">
    <text evidence="1">Belongs to the ATP-dependent DNA ligase family.</text>
</comment>
<dbReference type="GO" id="GO:0006310">
    <property type="term" value="P:DNA recombination"/>
    <property type="evidence" value="ECO:0007669"/>
    <property type="project" value="InterPro"/>
</dbReference>
<sequence length="427" mass="42989">VMLATALEVQPLQPLQTSAAAPAAMKGAKRGRAKAAALPPATGAGANGGVGGSGGAAAAAAGAVALDACEDAALVPMRLWPAPGDAGARQDTGTHPGSQATTAAAAATAAATISGAEPEVVDLALDSPEAPEVPETSEPRSPAAAVLHLVGGGGGGGGGSGEGSGGSPGGGAEAGCSEEAVYDMLLQSLNAGAEGLMLKRLDGGAAYEPSRRSDSWIKLKRDYCEGLRDSVDVVPIGAWYGQGRKVQWFSPFLLAVYDPGAEEFQSLCRCMSGFSDQFYAAARERLAATIIPGPKPYYNTAERPSVWFAPTEVWELRGADLTLSPVHRAAAGRLHPERGVGMRFPRFLRVRHDKRPEDATSADVIVDLYSRQTRKVAPQQQQQQQGAAGAGGPALRAAAASAGAVGAAVGAGDASTAAGMTTGAGLG</sequence>
<dbReference type="AlphaFoldDB" id="A0AAD3DJZ2"/>
<evidence type="ECO:0000256" key="4">
    <source>
        <dbReference type="ARBA" id="ARBA00022741"/>
    </source>
</evidence>
<dbReference type="GO" id="GO:0003910">
    <property type="term" value="F:DNA ligase (ATP) activity"/>
    <property type="evidence" value="ECO:0007669"/>
    <property type="project" value="InterPro"/>
</dbReference>
<gene>
    <name evidence="8" type="ORF">Agub_g4337</name>
</gene>
<feature type="non-terminal residue" evidence="8">
    <location>
        <position position="427"/>
    </location>
</feature>
<feature type="compositionally biased region" description="Gly residues" evidence="6">
    <location>
        <begin position="150"/>
        <end position="173"/>
    </location>
</feature>
<dbReference type="PROSITE" id="PS50160">
    <property type="entry name" value="DNA_LIGASE_A3"/>
    <property type="match status" value="1"/>
</dbReference>
<feature type="non-terminal residue" evidence="8">
    <location>
        <position position="1"/>
    </location>
</feature>
<comment type="caution">
    <text evidence="8">The sequence shown here is derived from an EMBL/GenBank/DDBJ whole genome shotgun (WGS) entry which is preliminary data.</text>
</comment>
<dbReference type="Gene3D" id="3.30.1490.70">
    <property type="match status" value="1"/>
</dbReference>
<evidence type="ECO:0000259" key="7">
    <source>
        <dbReference type="PROSITE" id="PS50160"/>
    </source>
</evidence>
<dbReference type="InterPro" id="IPR016059">
    <property type="entry name" value="DNA_ligase_ATP-dep_CS"/>
</dbReference>
<name>A0AAD3DJZ2_9CHLO</name>
<evidence type="ECO:0000313" key="8">
    <source>
        <dbReference type="EMBL" id="GFR43275.1"/>
    </source>
</evidence>
<reference evidence="8 9" key="1">
    <citation type="journal article" date="2021" name="Sci. Rep.">
        <title>Genome sequencing of the multicellular alga Astrephomene provides insights into convergent evolution of germ-soma differentiation.</title>
        <authorList>
            <person name="Yamashita S."/>
            <person name="Yamamoto K."/>
            <person name="Matsuzaki R."/>
            <person name="Suzuki S."/>
            <person name="Yamaguchi H."/>
            <person name="Hirooka S."/>
            <person name="Minakuchi Y."/>
            <person name="Miyagishima S."/>
            <person name="Kawachi M."/>
            <person name="Toyoda A."/>
            <person name="Nozaki H."/>
        </authorList>
    </citation>
    <scope>NUCLEOTIDE SEQUENCE [LARGE SCALE GENOMIC DNA]</scope>
    <source>
        <strain evidence="8 9">NIES-4017</strain>
    </source>
</reference>
<feature type="region of interest" description="Disordered" evidence="6">
    <location>
        <begin position="84"/>
        <end position="111"/>
    </location>
</feature>
<dbReference type="EMBL" id="BMAR01000005">
    <property type="protein sequence ID" value="GFR43275.1"/>
    <property type="molecule type" value="Genomic_DNA"/>
</dbReference>
<dbReference type="PANTHER" id="PTHR45674:SF9">
    <property type="entry name" value="DNA LIGASE 3"/>
    <property type="match status" value="1"/>
</dbReference>
<accession>A0AAD3DJZ2</accession>
<dbReference type="GO" id="GO:0005524">
    <property type="term" value="F:ATP binding"/>
    <property type="evidence" value="ECO:0007669"/>
    <property type="project" value="UniProtKB-KW"/>
</dbReference>
<dbReference type="GO" id="GO:0006281">
    <property type="term" value="P:DNA repair"/>
    <property type="evidence" value="ECO:0007669"/>
    <property type="project" value="InterPro"/>
</dbReference>
<keyword evidence="2" id="KW-0436">Ligase</keyword>
<dbReference type="InterPro" id="IPR012309">
    <property type="entry name" value="DNA_ligase_ATP-dep_C"/>
</dbReference>
<keyword evidence="4" id="KW-0547">Nucleotide-binding</keyword>
<proteinExistence type="inferred from homology"/>
<evidence type="ECO:0000313" key="9">
    <source>
        <dbReference type="Proteomes" id="UP001054857"/>
    </source>
</evidence>
<protein>
    <recommendedName>
        <fullName evidence="7">ATP-dependent DNA ligase family profile domain-containing protein</fullName>
    </recommendedName>
</protein>
<keyword evidence="5" id="KW-0067">ATP-binding</keyword>
<evidence type="ECO:0000256" key="2">
    <source>
        <dbReference type="ARBA" id="ARBA00022598"/>
    </source>
</evidence>
<dbReference type="InterPro" id="IPR012340">
    <property type="entry name" value="NA-bd_OB-fold"/>
</dbReference>